<gene>
    <name evidence="5" type="primary">dacB</name>
    <name evidence="5" type="ORF">JL106_03365</name>
</gene>
<name>A0A939C0M9_9ACTN</name>
<protein>
    <submittedName>
        <fullName evidence="5">D-alanyl-D-alanine carboxypeptidase/D-alanyl-D-alanine-endopeptidase</fullName>
        <ecNumber evidence="5">3.4.16.4</ecNumber>
    </submittedName>
</protein>
<feature type="transmembrane region" description="Helical" evidence="4">
    <location>
        <begin position="7"/>
        <end position="28"/>
    </location>
</feature>
<dbReference type="PANTHER" id="PTHR30023:SF0">
    <property type="entry name" value="PENICILLIN-SENSITIVE CARBOXYPEPTIDASE A"/>
    <property type="match status" value="1"/>
</dbReference>
<keyword evidence="4" id="KW-0812">Transmembrane</keyword>
<comment type="similarity">
    <text evidence="1">Belongs to the peptidase S13 family.</text>
</comment>
<keyword evidence="6" id="KW-1185">Reference proteome</keyword>
<evidence type="ECO:0000313" key="6">
    <source>
        <dbReference type="Proteomes" id="UP000663792"/>
    </source>
</evidence>
<dbReference type="RefSeq" id="WP_205259267.1">
    <property type="nucleotide sequence ID" value="NZ_JAERWK010000005.1"/>
</dbReference>
<comment type="caution">
    <text evidence="5">The sequence shown here is derived from an EMBL/GenBank/DDBJ whole genome shotgun (WGS) entry which is preliminary data.</text>
</comment>
<dbReference type="GO" id="GO:0000270">
    <property type="term" value="P:peptidoglycan metabolic process"/>
    <property type="evidence" value="ECO:0007669"/>
    <property type="project" value="TreeGrafter"/>
</dbReference>
<dbReference type="EC" id="3.4.16.4" evidence="5"/>
<dbReference type="InterPro" id="IPR000667">
    <property type="entry name" value="Peptidase_S13"/>
</dbReference>
<dbReference type="NCBIfam" id="TIGR00666">
    <property type="entry name" value="PBP4"/>
    <property type="match status" value="1"/>
</dbReference>
<dbReference type="GO" id="GO:0006508">
    <property type="term" value="P:proteolysis"/>
    <property type="evidence" value="ECO:0007669"/>
    <property type="project" value="InterPro"/>
</dbReference>
<dbReference type="Proteomes" id="UP000663792">
    <property type="component" value="Unassembled WGS sequence"/>
</dbReference>
<accession>A0A939C0M9</accession>
<dbReference type="InterPro" id="IPR012338">
    <property type="entry name" value="Beta-lactam/transpept-like"/>
</dbReference>
<dbReference type="EMBL" id="JAERWK010000005">
    <property type="protein sequence ID" value="MBM9466317.1"/>
    <property type="molecule type" value="Genomic_DNA"/>
</dbReference>
<keyword evidence="4" id="KW-1133">Transmembrane helix</keyword>
<sequence>MGTRRVLIIATAVVIVLVVAGVLIATALRPDSSQDAAPSPTSTPTDPPVAVAPSRVAPITGSDQVPTAAGVQARLAGPLANPALGQLSGIIVDPASGATLWSEDAATPQIPASTVKLLTGAALLTSADPDARLVTQVVAGDQEGDIVLIGGGDVTLSARAEGVETEYAGAPTMADLAAQVLASGVDVRRIVLDATAWIGPDFAEGWLTADIGTDTTTGSITRMSPLMVDGDRINPGTQYSRRTGDPTITAGKAFAAALGQPDLPLIEGPAPEGAQVIGEVSSQPLSILLAQALEQSDNVLAEALARQVALARGAEPSFEGAAQATIEAIQAMGIDTIGTELFDGSGLSESDRVPPTVLAAVLSQAVGPDAGTLRDLLTGLPVAGATGTLDERYRESVSHDAAGWLRAKTGSVAVTYGLAGYVPDQNGRLLVFALNSNSVVGNPTRYAMDAVAAALRGCGCS</sequence>
<keyword evidence="5" id="KW-0645">Protease</keyword>
<dbReference type="Gene3D" id="3.40.710.10">
    <property type="entry name" value="DD-peptidase/beta-lactamase superfamily"/>
    <property type="match status" value="2"/>
</dbReference>
<evidence type="ECO:0000256" key="3">
    <source>
        <dbReference type="SAM" id="MobiDB-lite"/>
    </source>
</evidence>
<evidence type="ECO:0000256" key="1">
    <source>
        <dbReference type="ARBA" id="ARBA00006096"/>
    </source>
</evidence>
<reference evidence="5" key="1">
    <citation type="submission" date="2021-01" db="EMBL/GenBank/DDBJ databases">
        <title>YIM 132084 draft genome.</title>
        <authorList>
            <person name="An D."/>
        </authorList>
    </citation>
    <scope>NUCLEOTIDE SEQUENCE</scope>
    <source>
        <strain evidence="5">YIM 132084</strain>
    </source>
</reference>
<proteinExistence type="inferred from homology"/>
<keyword evidence="4" id="KW-0472">Membrane</keyword>
<dbReference type="GO" id="GO:0009002">
    <property type="term" value="F:serine-type D-Ala-D-Ala carboxypeptidase activity"/>
    <property type="evidence" value="ECO:0007669"/>
    <property type="project" value="UniProtKB-EC"/>
</dbReference>
<evidence type="ECO:0000256" key="4">
    <source>
        <dbReference type="SAM" id="Phobius"/>
    </source>
</evidence>
<keyword evidence="5" id="KW-0121">Carboxypeptidase</keyword>
<dbReference type="SUPFAM" id="SSF56601">
    <property type="entry name" value="beta-lactamase/transpeptidase-like"/>
    <property type="match status" value="1"/>
</dbReference>
<dbReference type="AlphaFoldDB" id="A0A939C0M9"/>
<feature type="region of interest" description="Disordered" evidence="3">
    <location>
        <begin position="31"/>
        <end position="50"/>
    </location>
</feature>
<dbReference type="PRINTS" id="PR00922">
    <property type="entry name" value="DADACBPTASE3"/>
</dbReference>
<dbReference type="PANTHER" id="PTHR30023">
    <property type="entry name" value="D-ALANYL-D-ALANINE CARBOXYPEPTIDASE"/>
    <property type="match status" value="1"/>
</dbReference>
<evidence type="ECO:0000313" key="5">
    <source>
        <dbReference type="EMBL" id="MBM9466317.1"/>
    </source>
</evidence>
<organism evidence="5 6">
    <name type="scientific">Nakamurella leprariae</name>
    <dbReference type="NCBI Taxonomy" id="2803911"/>
    <lineage>
        <taxon>Bacteria</taxon>
        <taxon>Bacillati</taxon>
        <taxon>Actinomycetota</taxon>
        <taxon>Actinomycetes</taxon>
        <taxon>Nakamurellales</taxon>
        <taxon>Nakamurellaceae</taxon>
        <taxon>Nakamurella</taxon>
    </lineage>
</organism>
<keyword evidence="2 5" id="KW-0378">Hydrolase</keyword>
<dbReference type="Pfam" id="PF02113">
    <property type="entry name" value="Peptidase_S13"/>
    <property type="match status" value="1"/>
</dbReference>
<evidence type="ECO:0000256" key="2">
    <source>
        <dbReference type="ARBA" id="ARBA00022801"/>
    </source>
</evidence>